<dbReference type="GO" id="GO:0016616">
    <property type="term" value="F:oxidoreductase activity, acting on the CH-OH group of donors, NAD or NADP as acceptor"/>
    <property type="evidence" value="ECO:0007669"/>
    <property type="project" value="TreeGrafter"/>
</dbReference>
<dbReference type="PRINTS" id="PR00081">
    <property type="entry name" value="GDHRDH"/>
</dbReference>
<organism evidence="4 5">
    <name type="scientific">Calidithermus roseus</name>
    <dbReference type="NCBI Taxonomy" id="1644118"/>
    <lineage>
        <taxon>Bacteria</taxon>
        <taxon>Thermotogati</taxon>
        <taxon>Deinococcota</taxon>
        <taxon>Deinococci</taxon>
        <taxon>Thermales</taxon>
        <taxon>Thermaceae</taxon>
        <taxon>Calidithermus</taxon>
    </lineage>
</organism>
<keyword evidence="5" id="KW-1185">Reference proteome</keyword>
<accession>A0A399ELY9</accession>
<dbReference type="SUPFAM" id="SSF51735">
    <property type="entry name" value="NAD(P)-binding Rossmann-fold domains"/>
    <property type="match status" value="1"/>
</dbReference>
<dbReference type="AlphaFoldDB" id="A0A399ELY9"/>
<evidence type="ECO:0000256" key="3">
    <source>
        <dbReference type="RuleBase" id="RU000363"/>
    </source>
</evidence>
<proteinExistence type="inferred from homology"/>
<protein>
    <submittedName>
        <fullName evidence="4">Putative oxidoreductase UxuB</fullName>
        <ecNumber evidence="4">1.-.-.-</ecNumber>
    </submittedName>
</protein>
<dbReference type="OrthoDB" id="9803333at2"/>
<dbReference type="NCBIfam" id="NF006132">
    <property type="entry name" value="PRK08277.1"/>
    <property type="match status" value="1"/>
</dbReference>
<comment type="caution">
    <text evidence="4">The sequence shown here is derived from an EMBL/GenBank/DDBJ whole genome shotgun (WGS) entry which is preliminary data.</text>
</comment>
<dbReference type="InterPro" id="IPR020904">
    <property type="entry name" value="Sc_DH/Rdtase_CS"/>
</dbReference>
<dbReference type="InterPro" id="IPR002347">
    <property type="entry name" value="SDR_fam"/>
</dbReference>
<evidence type="ECO:0000313" key="5">
    <source>
        <dbReference type="Proteomes" id="UP000265341"/>
    </source>
</evidence>
<evidence type="ECO:0000256" key="2">
    <source>
        <dbReference type="ARBA" id="ARBA00023002"/>
    </source>
</evidence>
<dbReference type="EMBL" id="QWLA01000049">
    <property type="protein sequence ID" value="RIH84965.1"/>
    <property type="molecule type" value="Genomic_DNA"/>
</dbReference>
<evidence type="ECO:0000313" key="4">
    <source>
        <dbReference type="EMBL" id="RIH84965.1"/>
    </source>
</evidence>
<dbReference type="PANTHER" id="PTHR42760:SF115">
    <property type="entry name" value="3-OXOACYL-[ACYL-CARRIER-PROTEIN] REDUCTASE FABG"/>
    <property type="match status" value="1"/>
</dbReference>
<keyword evidence="2 4" id="KW-0560">Oxidoreductase</keyword>
<dbReference type="PRINTS" id="PR00080">
    <property type="entry name" value="SDRFAMILY"/>
</dbReference>
<comment type="similarity">
    <text evidence="1 3">Belongs to the short-chain dehydrogenases/reductases (SDR) family.</text>
</comment>
<dbReference type="PROSITE" id="PS00061">
    <property type="entry name" value="ADH_SHORT"/>
    <property type="match status" value="1"/>
</dbReference>
<dbReference type="EC" id="1.-.-.-" evidence="4"/>
<dbReference type="RefSeq" id="WP_119278648.1">
    <property type="nucleotide sequence ID" value="NZ_QWLA01000049.1"/>
</dbReference>
<dbReference type="Pfam" id="PF00106">
    <property type="entry name" value="adh_short"/>
    <property type="match status" value="1"/>
</dbReference>
<reference evidence="4 5" key="1">
    <citation type="submission" date="2018-08" db="EMBL/GenBank/DDBJ databases">
        <title>Meiothermus roseus NBRC 110900 genome sequencing project.</title>
        <authorList>
            <person name="Da Costa M.S."/>
            <person name="Albuquerque L."/>
            <person name="Raposo P."/>
            <person name="Froufe H.J.C."/>
            <person name="Barroso C.S."/>
            <person name="Egas C."/>
        </authorList>
    </citation>
    <scope>NUCLEOTIDE SEQUENCE [LARGE SCALE GENOMIC DNA]</scope>
    <source>
        <strain evidence="4 5">NBRC 110900</strain>
    </source>
</reference>
<dbReference type="InterPro" id="IPR036291">
    <property type="entry name" value="NAD(P)-bd_dom_sf"/>
</dbReference>
<evidence type="ECO:0000256" key="1">
    <source>
        <dbReference type="ARBA" id="ARBA00006484"/>
    </source>
</evidence>
<dbReference type="PANTHER" id="PTHR42760">
    <property type="entry name" value="SHORT-CHAIN DEHYDROGENASES/REDUCTASES FAMILY MEMBER"/>
    <property type="match status" value="1"/>
</dbReference>
<dbReference type="Gene3D" id="3.40.50.720">
    <property type="entry name" value="NAD(P)-binding Rossmann-like Domain"/>
    <property type="match status" value="1"/>
</dbReference>
<name>A0A399ELY9_9DEIN</name>
<gene>
    <name evidence="4" type="primary">uxuB</name>
    <name evidence="4" type="ORF">Mrose_02433</name>
</gene>
<sequence length="272" mass="28638">MSQLVLKGKRAVVTGGSGVLGRAMALALAEDGATVYLGARSLASAQKALNTVEASPEVLARVRPLLFDVLDAASLKEAAALVESEGGADILVNAAGGNRPAASTTPERDFFALDLGAVEEVMQLNFHGTLWATQAFGAGMARRQQGCIIHITSMAAVRPLTKVVGYSAAKAAVVNFTQWLAVHLAQTHGPGLRVNAIAPGFFLTEQNRYLMLQEDGSLTERAQTILAHTPQNRFGAPEDLLSTLRWLVHPHSRFVTGVVIPVDGGFSAFGGV</sequence>
<dbReference type="Proteomes" id="UP000265341">
    <property type="component" value="Unassembled WGS sequence"/>
</dbReference>